<dbReference type="Gene3D" id="3.30.70.270">
    <property type="match status" value="1"/>
</dbReference>
<organism evidence="2 3">
    <name type="scientific">Mucuna pruriens</name>
    <name type="common">Velvet bean</name>
    <name type="synonym">Dolichos pruriens</name>
    <dbReference type="NCBI Taxonomy" id="157652"/>
    <lineage>
        <taxon>Eukaryota</taxon>
        <taxon>Viridiplantae</taxon>
        <taxon>Streptophyta</taxon>
        <taxon>Embryophyta</taxon>
        <taxon>Tracheophyta</taxon>
        <taxon>Spermatophyta</taxon>
        <taxon>Magnoliopsida</taxon>
        <taxon>eudicotyledons</taxon>
        <taxon>Gunneridae</taxon>
        <taxon>Pentapetalae</taxon>
        <taxon>rosids</taxon>
        <taxon>fabids</taxon>
        <taxon>Fabales</taxon>
        <taxon>Fabaceae</taxon>
        <taxon>Papilionoideae</taxon>
        <taxon>50 kb inversion clade</taxon>
        <taxon>NPAAA clade</taxon>
        <taxon>indigoferoid/millettioid clade</taxon>
        <taxon>Phaseoleae</taxon>
        <taxon>Mucuna</taxon>
    </lineage>
</organism>
<feature type="domain" description="Reverse transcriptase" evidence="1">
    <location>
        <begin position="9"/>
        <end position="92"/>
    </location>
</feature>
<feature type="non-terminal residue" evidence="2">
    <location>
        <position position="1"/>
    </location>
</feature>
<dbReference type="PANTHER" id="PTHR37984:SF5">
    <property type="entry name" value="PROTEIN NYNRIN-LIKE"/>
    <property type="match status" value="1"/>
</dbReference>
<dbReference type="AlphaFoldDB" id="A0A371G509"/>
<name>A0A371G509_MUCPR</name>
<dbReference type="InterPro" id="IPR000477">
    <property type="entry name" value="RT_dom"/>
</dbReference>
<dbReference type="Pfam" id="PF00078">
    <property type="entry name" value="RVT_1"/>
    <property type="match status" value="1"/>
</dbReference>
<comment type="caution">
    <text evidence="2">The sequence shown here is derived from an EMBL/GenBank/DDBJ whole genome shotgun (WGS) entry which is preliminary data.</text>
</comment>
<dbReference type="Proteomes" id="UP000257109">
    <property type="component" value="Unassembled WGS sequence"/>
</dbReference>
<dbReference type="SUPFAM" id="SSF56672">
    <property type="entry name" value="DNA/RNA polymerases"/>
    <property type="match status" value="1"/>
</dbReference>
<evidence type="ECO:0000259" key="1">
    <source>
        <dbReference type="Pfam" id="PF00078"/>
    </source>
</evidence>
<keyword evidence="3" id="KW-1185">Reference proteome</keyword>
<evidence type="ECO:0000313" key="3">
    <source>
        <dbReference type="Proteomes" id="UP000257109"/>
    </source>
</evidence>
<reference evidence="2" key="1">
    <citation type="submission" date="2018-05" db="EMBL/GenBank/DDBJ databases">
        <title>Draft genome of Mucuna pruriens seed.</title>
        <authorList>
            <person name="Nnadi N.E."/>
            <person name="Vos R."/>
            <person name="Hasami M.H."/>
            <person name="Devisetty U.K."/>
            <person name="Aguiy J.C."/>
        </authorList>
    </citation>
    <scope>NUCLEOTIDE SEQUENCE [LARGE SCALE GENOMIC DNA]</scope>
    <source>
        <strain evidence="2">JCA_2017</strain>
    </source>
</reference>
<evidence type="ECO:0000313" key="2">
    <source>
        <dbReference type="EMBL" id="RDX85561.1"/>
    </source>
</evidence>
<dbReference type="PANTHER" id="PTHR37984">
    <property type="entry name" value="PROTEIN CBG26694"/>
    <property type="match status" value="1"/>
</dbReference>
<dbReference type="InterPro" id="IPR043128">
    <property type="entry name" value="Rev_trsase/Diguanyl_cyclase"/>
</dbReference>
<accession>A0A371G509</accession>
<protein>
    <submittedName>
        <fullName evidence="2">Retrovirus-related Pol polyprotein from transposon opus</fullName>
    </submittedName>
</protein>
<sequence>MEPQASMSSIMSFGLKNARATYQRMMETVFEGKIGKSVKVYLDNMVVMFEKKGDYYEALREFITTLRKHKLKLNLEKCLFGVQERTFLGYRLTRRGIEANPDKCRVVMEMRSPKNIKEIYRLMGKVASLAHFLLKSMEKAILFFNA</sequence>
<dbReference type="EMBL" id="QJKJ01006761">
    <property type="protein sequence ID" value="RDX85561.1"/>
    <property type="molecule type" value="Genomic_DNA"/>
</dbReference>
<dbReference type="OrthoDB" id="542221at2759"/>
<proteinExistence type="predicted"/>
<dbReference type="InterPro" id="IPR043502">
    <property type="entry name" value="DNA/RNA_pol_sf"/>
</dbReference>
<gene>
    <name evidence="2" type="primary">pol</name>
    <name evidence="2" type="ORF">CR513_33234</name>
</gene>
<dbReference type="InterPro" id="IPR050951">
    <property type="entry name" value="Retrovirus_Pol_polyprotein"/>
</dbReference>